<reference evidence="7 8" key="1">
    <citation type="submission" date="2020-02" db="EMBL/GenBank/DDBJ databases">
        <title>Genome sequence of the type strain CCBAU10050 of Rhizobium daejeonense.</title>
        <authorList>
            <person name="Gao J."/>
            <person name="Sun J."/>
        </authorList>
    </citation>
    <scope>NUCLEOTIDE SEQUENCE [LARGE SCALE GENOMIC DNA]</scope>
    <source>
        <strain evidence="7 8">CCBAU10050</strain>
    </source>
</reference>
<evidence type="ECO:0000256" key="3">
    <source>
        <dbReference type="ARBA" id="ARBA00022630"/>
    </source>
</evidence>
<keyword evidence="8" id="KW-1185">Reference proteome</keyword>
<organism evidence="7 8">
    <name type="scientific">Rhizobium daejeonense</name>
    <dbReference type="NCBI Taxonomy" id="240521"/>
    <lineage>
        <taxon>Bacteria</taxon>
        <taxon>Pseudomonadati</taxon>
        <taxon>Pseudomonadota</taxon>
        <taxon>Alphaproteobacteria</taxon>
        <taxon>Hyphomicrobiales</taxon>
        <taxon>Rhizobiaceae</taxon>
        <taxon>Rhizobium/Agrobacterium group</taxon>
        <taxon>Rhizobium</taxon>
    </lineage>
</organism>
<dbReference type="InterPro" id="IPR016169">
    <property type="entry name" value="FAD-bd_PCMH_sub2"/>
</dbReference>
<dbReference type="EMBL" id="JAAKZH010000010">
    <property type="protein sequence ID" value="NGO66337.1"/>
    <property type="molecule type" value="Genomic_DNA"/>
</dbReference>
<evidence type="ECO:0000256" key="1">
    <source>
        <dbReference type="ARBA" id="ARBA00001974"/>
    </source>
</evidence>
<comment type="cofactor">
    <cofactor evidence="1">
        <name>FAD</name>
        <dbReference type="ChEBI" id="CHEBI:57692"/>
    </cofactor>
</comment>
<dbReference type="Pfam" id="PF02913">
    <property type="entry name" value="FAD-oxidase_C"/>
    <property type="match status" value="1"/>
</dbReference>
<dbReference type="Gene3D" id="3.30.70.2190">
    <property type="match status" value="1"/>
</dbReference>
<evidence type="ECO:0000259" key="6">
    <source>
        <dbReference type="PROSITE" id="PS51387"/>
    </source>
</evidence>
<dbReference type="Gene3D" id="3.30.70.2740">
    <property type="match status" value="1"/>
</dbReference>
<accession>A0A6M1SA23</accession>
<evidence type="ECO:0000256" key="5">
    <source>
        <dbReference type="ARBA" id="ARBA00023002"/>
    </source>
</evidence>
<dbReference type="GO" id="GO:0071949">
    <property type="term" value="F:FAD binding"/>
    <property type="evidence" value="ECO:0007669"/>
    <property type="project" value="InterPro"/>
</dbReference>
<comment type="caution">
    <text evidence="7">The sequence shown here is derived from an EMBL/GenBank/DDBJ whole genome shotgun (WGS) entry which is preliminary data.</text>
</comment>
<dbReference type="GO" id="GO:0022904">
    <property type="term" value="P:respiratory electron transport chain"/>
    <property type="evidence" value="ECO:0007669"/>
    <property type="project" value="TreeGrafter"/>
</dbReference>
<dbReference type="Gene3D" id="3.30.465.10">
    <property type="match status" value="1"/>
</dbReference>
<evidence type="ECO:0000313" key="8">
    <source>
        <dbReference type="Proteomes" id="UP000477849"/>
    </source>
</evidence>
<dbReference type="InterPro" id="IPR004113">
    <property type="entry name" value="FAD-bd_oxidored_4_C"/>
</dbReference>
<dbReference type="AlphaFoldDB" id="A0A6M1SA23"/>
<dbReference type="InterPro" id="IPR051264">
    <property type="entry name" value="FAD-oxidored/transferase_4"/>
</dbReference>
<keyword evidence="3" id="KW-0285">Flavoprotein</keyword>
<dbReference type="Gene3D" id="3.30.43.10">
    <property type="entry name" value="Uridine Diphospho-n-acetylenolpyruvylglucosamine Reductase, domain 2"/>
    <property type="match status" value="1"/>
</dbReference>
<dbReference type="InterPro" id="IPR016166">
    <property type="entry name" value="FAD-bd_PCMH"/>
</dbReference>
<dbReference type="InterPro" id="IPR016164">
    <property type="entry name" value="FAD-linked_Oxase-like_C"/>
</dbReference>
<protein>
    <submittedName>
        <fullName evidence="7">FAD-binding oxidoreductase</fullName>
    </submittedName>
</protein>
<name>A0A6M1SA23_9HYPH</name>
<dbReference type="FunFam" id="1.10.45.10:FF:000001">
    <property type="entry name" value="D-lactate dehydrogenase mitochondrial"/>
    <property type="match status" value="1"/>
</dbReference>
<keyword evidence="5" id="KW-0560">Oxidoreductase</keyword>
<dbReference type="InterPro" id="IPR016167">
    <property type="entry name" value="FAD-bd_PCMH_sub1"/>
</dbReference>
<dbReference type="Gene3D" id="1.10.45.10">
    <property type="entry name" value="Vanillyl-alcohol Oxidase, Chain A, domain 4"/>
    <property type="match status" value="1"/>
</dbReference>
<dbReference type="RefSeq" id="WP_163901513.1">
    <property type="nucleotide sequence ID" value="NZ_CP048427.1"/>
</dbReference>
<dbReference type="PANTHER" id="PTHR43716">
    <property type="entry name" value="D-2-HYDROXYGLUTARATE DEHYDROGENASE, MITOCHONDRIAL"/>
    <property type="match status" value="1"/>
</dbReference>
<evidence type="ECO:0000313" key="7">
    <source>
        <dbReference type="EMBL" id="NGO66337.1"/>
    </source>
</evidence>
<gene>
    <name evidence="7" type="ORF">G6N76_21980</name>
</gene>
<dbReference type="InterPro" id="IPR036318">
    <property type="entry name" value="FAD-bd_PCMH-like_sf"/>
</dbReference>
<sequence length="491" mass="51931">MNSGTGSNPAVGDVRPATSDAKEAKLSALIGALSARLDQGALLMGDDVGDGYRGDATDDRGPRPALVLRPRDTADVSLILSTCNDLGQPLVIQGGRTGLSGGARPREGEVSLSLERMTRLENVDLRAGTLVVEAGVTMQSVQEAAEEAGFLFGVDIGARGSCTVGGNIATNAGGIRVLRYGMYRAQVLGLETVLPDGSVLSSLKGLPKDNSGYDLNQCFIGSEGTLGVVTKACLRLHPLPPLQVNALCSLPSLAAAQALLARLRQELGPLLSAFEVIFPEVYAGVATGGFATPPLPVGAGLYALVEIQGQDESENHERFAATLMSAVEAGLVDDVVVSQSPRDYRGLWALREACSAFIFSMDRMVGFDVSIPLARMQDFLTDAAVRLLAIDSSARPYVFGHLGDGNLHYMVRTDRYEDIADAVFDVVAETGGAISAEHGIGLDKKKWLPLVRSASEIAAMRRMKRAFDPNFILNPGRVFDMETEAAGKAPR</sequence>
<dbReference type="GO" id="GO:0016491">
    <property type="term" value="F:oxidoreductase activity"/>
    <property type="evidence" value="ECO:0007669"/>
    <property type="project" value="UniProtKB-KW"/>
</dbReference>
<dbReference type="Pfam" id="PF01565">
    <property type="entry name" value="FAD_binding_4"/>
    <property type="match status" value="1"/>
</dbReference>
<proteinExistence type="inferred from homology"/>
<keyword evidence="4" id="KW-0274">FAD</keyword>
<evidence type="ECO:0000256" key="4">
    <source>
        <dbReference type="ARBA" id="ARBA00022827"/>
    </source>
</evidence>
<dbReference type="SUPFAM" id="SSF55103">
    <property type="entry name" value="FAD-linked oxidases, C-terminal domain"/>
    <property type="match status" value="1"/>
</dbReference>
<dbReference type="InterPro" id="IPR016171">
    <property type="entry name" value="Vanillyl_alc_oxidase_C-sub2"/>
</dbReference>
<feature type="domain" description="FAD-binding PCMH-type" evidence="6">
    <location>
        <begin position="60"/>
        <end position="239"/>
    </location>
</feature>
<dbReference type="PANTHER" id="PTHR43716:SF1">
    <property type="entry name" value="D-2-HYDROXYGLUTARATE DEHYDROGENASE, MITOCHONDRIAL"/>
    <property type="match status" value="1"/>
</dbReference>
<evidence type="ECO:0000256" key="2">
    <source>
        <dbReference type="ARBA" id="ARBA00008000"/>
    </source>
</evidence>
<dbReference type="InterPro" id="IPR006094">
    <property type="entry name" value="Oxid_FAD_bind_N"/>
</dbReference>
<dbReference type="Proteomes" id="UP000477849">
    <property type="component" value="Unassembled WGS sequence"/>
</dbReference>
<dbReference type="PROSITE" id="PS51387">
    <property type="entry name" value="FAD_PCMH"/>
    <property type="match status" value="1"/>
</dbReference>
<comment type="similarity">
    <text evidence="2">Belongs to the FAD-binding oxidoreductase/transferase type 4 family.</text>
</comment>
<dbReference type="SUPFAM" id="SSF56176">
    <property type="entry name" value="FAD-binding/transporter-associated domain-like"/>
    <property type="match status" value="1"/>
</dbReference>